<evidence type="ECO:0000256" key="1">
    <source>
        <dbReference type="SAM" id="Phobius"/>
    </source>
</evidence>
<dbReference type="Pfam" id="PF07670">
    <property type="entry name" value="Gate"/>
    <property type="match status" value="1"/>
</dbReference>
<evidence type="ECO:0000259" key="2">
    <source>
        <dbReference type="Pfam" id="PF07670"/>
    </source>
</evidence>
<proteinExistence type="predicted"/>
<sequence length="193" mass="20466">MLNYVWAVMLIMGFLVGIMNGRAHVVTQAAISSAKDAIELCIGLLGVMCLWTGLMNVAEKGGLVRSISRLIRPAVKFLFPGIPDRHPAVGAIVMNFTANFLGLGNAATPLGLKAMNEMQKLNSRKETATDPMCMFLVLNTSAIQLVPATIIAVRAAAGSANPSEIIVPIWLATICASIAGIICAKLLSKLYGR</sequence>
<keyword evidence="4" id="KW-1185">Reference proteome</keyword>
<reference evidence="3 4" key="1">
    <citation type="submission" date="2018-07" db="EMBL/GenBank/DDBJ databases">
        <title>Genomic Encyclopedia of Type Strains, Phase IV (KMG-IV): sequencing the most valuable type-strain genomes for metagenomic binning, comparative biology and taxonomic classification.</title>
        <authorList>
            <person name="Goeker M."/>
        </authorList>
    </citation>
    <scope>NUCLEOTIDE SEQUENCE [LARGE SCALE GENOMIC DNA]</scope>
    <source>
        <strain evidence="3 4">DSM 27016</strain>
    </source>
</reference>
<accession>A0A369BCW1</accession>
<name>A0A369BCW1_9FIRM</name>
<dbReference type="InterPro" id="IPR011642">
    <property type="entry name" value="Gate_dom"/>
</dbReference>
<feature type="transmembrane region" description="Helical" evidence="1">
    <location>
        <begin position="133"/>
        <end position="153"/>
    </location>
</feature>
<feature type="domain" description="Nucleoside transporter/FeoB GTPase Gate" evidence="2">
    <location>
        <begin position="42"/>
        <end position="152"/>
    </location>
</feature>
<dbReference type="OrthoDB" id="9782481at2"/>
<feature type="transmembrane region" description="Helical" evidence="1">
    <location>
        <begin position="6"/>
        <end position="25"/>
    </location>
</feature>
<protein>
    <submittedName>
        <fullName evidence="3">Spore maturation protein A</fullName>
    </submittedName>
</protein>
<keyword evidence="1" id="KW-1133">Transmembrane helix</keyword>
<evidence type="ECO:0000313" key="3">
    <source>
        <dbReference type="EMBL" id="RCX18287.1"/>
    </source>
</evidence>
<feature type="transmembrane region" description="Helical" evidence="1">
    <location>
        <begin position="37"/>
        <end position="58"/>
    </location>
</feature>
<gene>
    <name evidence="3" type="ORF">DFR58_10546</name>
</gene>
<feature type="transmembrane region" description="Helical" evidence="1">
    <location>
        <begin position="165"/>
        <end position="187"/>
    </location>
</feature>
<keyword evidence="1" id="KW-0472">Membrane</keyword>
<dbReference type="Proteomes" id="UP000253034">
    <property type="component" value="Unassembled WGS sequence"/>
</dbReference>
<dbReference type="EMBL" id="QPJT01000005">
    <property type="protein sequence ID" value="RCX18287.1"/>
    <property type="molecule type" value="Genomic_DNA"/>
</dbReference>
<organism evidence="3 4">
    <name type="scientific">Anaerobacterium chartisolvens</name>
    <dbReference type="NCBI Taxonomy" id="1297424"/>
    <lineage>
        <taxon>Bacteria</taxon>
        <taxon>Bacillati</taxon>
        <taxon>Bacillota</taxon>
        <taxon>Clostridia</taxon>
        <taxon>Eubacteriales</taxon>
        <taxon>Oscillospiraceae</taxon>
        <taxon>Anaerobacterium</taxon>
    </lineage>
</organism>
<evidence type="ECO:0000313" key="4">
    <source>
        <dbReference type="Proteomes" id="UP000253034"/>
    </source>
</evidence>
<comment type="caution">
    <text evidence="3">The sequence shown here is derived from an EMBL/GenBank/DDBJ whole genome shotgun (WGS) entry which is preliminary data.</text>
</comment>
<dbReference type="AlphaFoldDB" id="A0A369BCW1"/>
<dbReference type="RefSeq" id="WP_114296839.1">
    <property type="nucleotide sequence ID" value="NZ_QPJT01000005.1"/>
</dbReference>
<feature type="transmembrane region" description="Helical" evidence="1">
    <location>
        <begin position="88"/>
        <end position="112"/>
    </location>
</feature>
<keyword evidence="1" id="KW-0812">Transmembrane</keyword>